<proteinExistence type="inferred from homology"/>
<feature type="non-terminal residue" evidence="13">
    <location>
        <position position="1"/>
    </location>
</feature>
<dbReference type="PANTHER" id="PTHR45703">
    <property type="entry name" value="DYNEIN HEAVY CHAIN"/>
    <property type="match status" value="1"/>
</dbReference>
<keyword evidence="6" id="KW-0547">Nucleotide-binding</keyword>
<name>A0AAV7INV1_COTGL</name>
<evidence type="ECO:0000256" key="10">
    <source>
        <dbReference type="ARBA" id="ARBA00023175"/>
    </source>
</evidence>
<dbReference type="GO" id="GO:0051959">
    <property type="term" value="F:dynein light intermediate chain binding"/>
    <property type="evidence" value="ECO:0007669"/>
    <property type="project" value="InterPro"/>
</dbReference>
<evidence type="ECO:0000313" key="14">
    <source>
        <dbReference type="Proteomes" id="UP000826195"/>
    </source>
</evidence>
<protein>
    <recommendedName>
        <fullName evidence="12">Dynein heavy chain linker domain-containing protein</fullName>
    </recommendedName>
</protein>
<sequence>CRTTVPRISVLGTAVLKTIVSGTAVLRIIVPGTAVLRTIVPGTAVLRTIVPGTAVLRTIVPRISVPRNICRTTVPRISVLGTAVLKTIVSGTAVLRIIVPGTAVLRTIVPGTAVLRTIVPGTAVLRTIVSRISVPRTICRTTVPRISVLGTAVLKTIFSGTAVLRIIVPGTAVLRTIVPGTAVLRTIVPGIADLRTIVPRISVPRNICRTTVPRISVPGTAVLRTIVPGTAVLRTIVPGTAVLRTIVSGTAVLRTIVPGIADLRTIVPRISVPRNICRTTVPRISVLGTAVLKPIVSGTAVLRIIVPGTAVLRTIVPGTAVLRTIVPGIADLRTIVPRISVPRNICRTTVPRISVLGTAVLKQLFLELLFLESLFLELLFLERLFLELLFLERLSLELLILERLFLEFLDIEAENMDNHEIFQGLIHFKSELNCMNENLPTSVWIGVFKISIEAKKSLHDKYLTIIRGLITVLTNQCRIKVENIIAYYRDIELELTNTPRCIEEVIKAENSIREIPYVLAELRQAMDTVDSEYKLLEATNCEIPTSDFDLFYKAVGNSLKVTRQIKLTSKVLNDQRLKLLEDLQKDKLELDERIKSLPAKFEKVVGKISVENLHECAFEINQLWKLLNSCKSEALIVNQRQGLFDLPVTDFNHLAGLEKYLKPYKMLWTTAAGWLKTEEQWLENPIININSSIMQSFIKETEKNVLGCVELFENQPDILKITSYISTKIESFKPYTLIVDIITFPGLKERHREEIIMQTGISISQPPNLTLQQLLDLGIMTHMEMIAEVADKAQKEYSVEVTLEKLSQSWLNLKLEIAPHNSNSETCVISVSKELFEKLDEDIREVQQINCEAFEASANEWAAKLKLIRQVLSTWIDVQRMWINMEPVFSNEGISRQLPVEYKKFNTVQRYWRRIIKKARQNPNILHLCSDKSLLDILRECTGLMELVKKGLANNVDAVGPYVNRSLHNNIKSD</sequence>
<gene>
    <name evidence="13" type="ORF">KQX54_011838</name>
</gene>
<evidence type="ECO:0000256" key="6">
    <source>
        <dbReference type="ARBA" id="ARBA00022741"/>
    </source>
</evidence>
<dbReference type="Proteomes" id="UP000826195">
    <property type="component" value="Unassembled WGS sequence"/>
</dbReference>
<keyword evidence="10" id="KW-0505">Motor protein</keyword>
<evidence type="ECO:0000256" key="9">
    <source>
        <dbReference type="ARBA" id="ARBA00023054"/>
    </source>
</evidence>
<dbReference type="GO" id="GO:0030286">
    <property type="term" value="C:dynein complex"/>
    <property type="evidence" value="ECO:0007669"/>
    <property type="project" value="UniProtKB-KW"/>
</dbReference>
<evidence type="ECO:0000313" key="13">
    <source>
        <dbReference type="EMBL" id="KAH0554606.1"/>
    </source>
</evidence>
<keyword evidence="4" id="KW-0493">Microtubule</keyword>
<dbReference type="Pfam" id="PF08393">
    <property type="entry name" value="DHC_N2"/>
    <property type="match status" value="1"/>
</dbReference>
<comment type="subcellular location">
    <subcellularLocation>
        <location evidence="1">Cytoplasm</location>
        <location evidence="1">Cytoskeleton</location>
    </subcellularLocation>
</comment>
<comment type="similarity">
    <text evidence="2">Belongs to the dynein heavy chain family.</text>
</comment>
<evidence type="ECO:0000256" key="11">
    <source>
        <dbReference type="ARBA" id="ARBA00023212"/>
    </source>
</evidence>
<evidence type="ECO:0000256" key="5">
    <source>
        <dbReference type="ARBA" id="ARBA00022737"/>
    </source>
</evidence>
<dbReference type="GO" id="GO:0005874">
    <property type="term" value="C:microtubule"/>
    <property type="evidence" value="ECO:0007669"/>
    <property type="project" value="UniProtKB-KW"/>
</dbReference>
<evidence type="ECO:0000259" key="12">
    <source>
        <dbReference type="Pfam" id="PF08393"/>
    </source>
</evidence>
<feature type="domain" description="Dynein heavy chain linker" evidence="12">
    <location>
        <begin position="657"/>
        <end position="954"/>
    </location>
</feature>
<keyword evidence="3" id="KW-0963">Cytoplasm</keyword>
<dbReference type="InterPro" id="IPR042222">
    <property type="entry name" value="Dynein_2_N"/>
</dbReference>
<dbReference type="GO" id="GO:0045505">
    <property type="term" value="F:dynein intermediate chain binding"/>
    <property type="evidence" value="ECO:0007669"/>
    <property type="project" value="InterPro"/>
</dbReference>
<reference evidence="13 14" key="1">
    <citation type="journal article" date="2021" name="J. Hered.">
        <title>A chromosome-level genome assembly of the parasitoid wasp, Cotesia glomerata (Hymenoptera: Braconidae).</title>
        <authorList>
            <person name="Pinto B.J."/>
            <person name="Weis J.J."/>
            <person name="Gamble T."/>
            <person name="Ode P.J."/>
            <person name="Paul R."/>
            <person name="Zaspel J.M."/>
        </authorList>
    </citation>
    <scope>NUCLEOTIDE SEQUENCE [LARGE SCALE GENOMIC DNA]</scope>
    <source>
        <strain evidence="13">CgM1</strain>
    </source>
</reference>
<evidence type="ECO:0000256" key="8">
    <source>
        <dbReference type="ARBA" id="ARBA00023017"/>
    </source>
</evidence>
<keyword evidence="7" id="KW-0067">ATP-binding</keyword>
<keyword evidence="11" id="KW-0206">Cytoskeleton</keyword>
<keyword evidence="8" id="KW-0243">Dynein</keyword>
<dbReference type="InterPro" id="IPR013602">
    <property type="entry name" value="Dynein_heavy_linker"/>
</dbReference>
<accession>A0AAV7INV1</accession>
<dbReference type="Gene3D" id="1.20.140.100">
    <property type="entry name" value="Dynein heavy chain, N-terminal domain 2"/>
    <property type="match status" value="1"/>
</dbReference>
<keyword evidence="9" id="KW-0175">Coiled coil</keyword>
<dbReference type="FunFam" id="1.10.287.2620:FF:000001">
    <property type="entry name" value="Cytoplasmic dynein heavy chain 1"/>
    <property type="match status" value="1"/>
</dbReference>
<dbReference type="EMBL" id="JAHXZJ010001119">
    <property type="protein sequence ID" value="KAH0554606.1"/>
    <property type="molecule type" value="Genomic_DNA"/>
</dbReference>
<dbReference type="GO" id="GO:0007018">
    <property type="term" value="P:microtubule-based movement"/>
    <property type="evidence" value="ECO:0007669"/>
    <property type="project" value="InterPro"/>
</dbReference>
<dbReference type="Gene3D" id="1.10.287.2620">
    <property type="match status" value="1"/>
</dbReference>
<evidence type="ECO:0000256" key="1">
    <source>
        <dbReference type="ARBA" id="ARBA00004245"/>
    </source>
</evidence>
<comment type="caution">
    <text evidence="13">The sequence shown here is derived from an EMBL/GenBank/DDBJ whole genome shotgun (WGS) entry which is preliminary data.</text>
</comment>
<keyword evidence="5" id="KW-0677">Repeat</keyword>
<evidence type="ECO:0000256" key="7">
    <source>
        <dbReference type="ARBA" id="ARBA00022840"/>
    </source>
</evidence>
<dbReference type="GO" id="GO:0005524">
    <property type="term" value="F:ATP binding"/>
    <property type="evidence" value="ECO:0007669"/>
    <property type="project" value="UniProtKB-KW"/>
</dbReference>
<dbReference type="PANTHER" id="PTHR45703:SF1">
    <property type="entry name" value="DYNEINS HEAVY CHAIN"/>
    <property type="match status" value="1"/>
</dbReference>
<keyword evidence="14" id="KW-1185">Reference proteome</keyword>
<evidence type="ECO:0000256" key="2">
    <source>
        <dbReference type="ARBA" id="ARBA00008887"/>
    </source>
</evidence>
<dbReference type="AlphaFoldDB" id="A0AAV7INV1"/>
<evidence type="ECO:0000256" key="3">
    <source>
        <dbReference type="ARBA" id="ARBA00022490"/>
    </source>
</evidence>
<evidence type="ECO:0000256" key="4">
    <source>
        <dbReference type="ARBA" id="ARBA00022701"/>
    </source>
</evidence>
<organism evidence="13 14">
    <name type="scientific">Cotesia glomerata</name>
    <name type="common">Lepidopteran parasitic wasp</name>
    <name type="synonym">Apanteles glomeratus</name>
    <dbReference type="NCBI Taxonomy" id="32391"/>
    <lineage>
        <taxon>Eukaryota</taxon>
        <taxon>Metazoa</taxon>
        <taxon>Ecdysozoa</taxon>
        <taxon>Arthropoda</taxon>
        <taxon>Hexapoda</taxon>
        <taxon>Insecta</taxon>
        <taxon>Pterygota</taxon>
        <taxon>Neoptera</taxon>
        <taxon>Endopterygota</taxon>
        <taxon>Hymenoptera</taxon>
        <taxon>Apocrita</taxon>
        <taxon>Ichneumonoidea</taxon>
        <taxon>Braconidae</taxon>
        <taxon>Microgastrinae</taxon>
        <taxon>Cotesia</taxon>
    </lineage>
</organism>
<dbReference type="InterPro" id="IPR026983">
    <property type="entry name" value="DHC"/>
</dbReference>